<evidence type="ECO:0000313" key="2">
    <source>
        <dbReference type="EMBL" id="CAB9502638.1"/>
    </source>
</evidence>
<comment type="caution">
    <text evidence="2">The sequence shown here is derived from an EMBL/GenBank/DDBJ whole genome shotgun (WGS) entry which is preliminary data.</text>
</comment>
<protein>
    <submittedName>
        <fullName evidence="2">Uncharacterized protein</fullName>
    </submittedName>
</protein>
<sequence>MPGLAHKTSGVVSRPRSMDGDNTVIEVKAVRDELGRIKDEILIVVPLAVEVDEDPLYYYPPKKAPVKGKRLYGSNDDDVDDTESESDSDEELDNFDPESMVVVNHHGRTSVQPSRVDPELEHSFLEELMTTLDNIFGCSYGGCTENLDSPVLKSALRRKGDDVPPIDRNVSFTNLEIREFNMTLGNHPSAVTGPPVMLDWDARPTREAIVDLDLYEKARRPRRTRRELKLSFEARRGILENERGFTVEEVKKAWSEALKIRKQRQETRLRGPHQQMMDEIYESACRKYNRMFGCQ</sequence>
<evidence type="ECO:0000313" key="3">
    <source>
        <dbReference type="Proteomes" id="UP001153069"/>
    </source>
</evidence>
<dbReference type="EMBL" id="CAICTM010000141">
    <property type="protein sequence ID" value="CAB9502638.1"/>
    <property type="molecule type" value="Genomic_DNA"/>
</dbReference>
<proteinExistence type="predicted"/>
<dbReference type="Proteomes" id="UP001153069">
    <property type="component" value="Unassembled WGS sequence"/>
</dbReference>
<gene>
    <name evidence="2" type="ORF">SEMRO_142_G066150.1</name>
</gene>
<name>A0A9N8DGM0_9STRA</name>
<dbReference type="OrthoDB" id="48837at2759"/>
<feature type="compositionally biased region" description="Acidic residues" evidence="1">
    <location>
        <begin position="75"/>
        <end position="96"/>
    </location>
</feature>
<reference evidence="2" key="1">
    <citation type="submission" date="2020-06" db="EMBL/GenBank/DDBJ databases">
        <authorList>
            <consortium name="Plant Systems Biology data submission"/>
        </authorList>
    </citation>
    <scope>NUCLEOTIDE SEQUENCE</scope>
    <source>
        <strain evidence="2">D6</strain>
    </source>
</reference>
<feature type="region of interest" description="Disordered" evidence="1">
    <location>
        <begin position="68"/>
        <end position="96"/>
    </location>
</feature>
<dbReference type="AlphaFoldDB" id="A0A9N8DGM0"/>
<accession>A0A9N8DGM0</accession>
<feature type="region of interest" description="Disordered" evidence="1">
    <location>
        <begin position="1"/>
        <end position="21"/>
    </location>
</feature>
<organism evidence="2 3">
    <name type="scientific">Seminavis robusta</name>
    <dbReference type="NCBI Taxonomy" id="568900"/>
    <lineage>
        <taxon>Eukaryota</taxon>
        <taxon>Sar</taxon>
        <taxon>Stramenopiles</taxon>
        <taxon>Ochrophyta</taxon>
        <taxon>Bacillariophyta</taxon>
        <taxon>Bacillariophyceae</taxon>
        <taxon>Bacillariophycidae</taxon>
        <taxon>Naviculales</taxon>
        <taxon>Naviculaceae</taxon>
        <taxon>Seminavis</taxon>
    </lineage>
</organism>
<evidence type="ECO:0000256" key="1">
    <source>
        <dbReference type="SAM" id="MobiDB-lite"/>
    </source>
</evidence>
<keyword evidence="3" id="KW-1185">Reference proteome</keyword>